<dbReference type="EMBL" id="RZUL01000002">
    <property type="protein sequence ID" value="RVT42382.1"/>
    <property type="molecule type" value="Genomic_DNA"/>
</dbReference>
<keyword evidence="3" id="KW-1185">Reference proteome</keyword>
<keyword evidence="1" id="KW-0472">Membrane</keyword>
<protein>
    <submittedName>
        <fullName evidence="2">Uncharacterized protein</fullName>
    </submittedName>
</protein>
<organism evidence="2 3">
    <name type="scientific">Sphingobium algorifonticola</name>
    <dbReference type="NCBI Taxonomy" id="2008318"/>
    <lineage>
        <taxon>Bacteria</taxon>
        <taxon>Pseudomonadati</taxon>
        <taxon>Pseudomonadota</taxon>
        <taxon>Alphaproteobacteria</taxon>
        <taxon>Sphingomonadales</taxon>
        <taxon>Sphingomonadaceae</taxon>
        <taxon>Sphingobium</taxon>
    </lineage>
</organism>
<sequence>MSSHLAGALVVFAVLQIGVVARLGGSLLMHLGIFFAIGGFAMAARGLEARWVAFAASAQPRDTLNRLFREDRAILWIASIGAPFLWVPVAMICRTLFG</sequence>
<name>A0A437JAS4_9SPHN</name>
<dbReference type="Proteomes" id="UP000282977">
    <property type="component" value="Unassembled WGS sequence"/>
</dbReference>
<dbReference type="OrthoDB" id="7474010at2"/>
<proteinExistence type="predicted"/>
<gene>
    <name evidence="2" type="ORF">ENE74_05780</name>
</gene>
<keyword evidence="1" id="KW-1133">Transmembrane helix</keyword>
<evidence type="ECO:0000313" key="2">
    <source>
        <dbReference type="EMBL" id="RVT42382.1"/>
    </source>
</evidence>
<accession>A0A437JAS4</accession>
<evidence type="ECO:0000256" key="1">
    <source>
        <dbReference type="SAM" id="Phobius"/>
    </source>
</evidence>
<evidence type="ECO:0000313" key="3">
    <source>
        <dbReference type="Proteomes" id="UP000282977"/>
    </source>
</evidence>
<feature type="transmembrane region" description="Helical" evidence="1">
    <location>
        <begin position="74"/>
        <end position="97"/>
    </location>
</feature>
<feature type="transmembrane region" description="Helical" evidence="1">
    <location>
        <begin position="32"/>
        <end position="53"/>
    </location>
</feature>
<comment type="caution">
    <text evidence="2">The sequence shown here is derived from an EMBL/GenBank/DDBJ whole genome shotgun (WGS) entry which is preliminary data.</text>
</comment>
<keyword evidence="1" id="KW-0812">Transmembrane</keyword>
<reference evidence="2 3" key="1">
    <citation type="submission" date="2019-01" db="EMBL/GenBank/DDBJ databases">
        <authorList>
            <person name="Chen W.-M."/>
        </authorList>
    </citation>
    <scope>NUCLEOTIDE SEQUENCE [LARGE SCALE GENOMIC DNA]</scope>
    <source>
        <strain evidence="2 3">TLA-22</strain>
    </source>
</reference>
<dbReference type="AlphaFoldDB" id="A0A437JAS4"/>